<feature type="transmembrane region" description="Helical" evidence="9">
    <location>
        <begin position="152"/>
        <end position="169"/>
    </location>
</feature>
<organism evidence="11 12">
    <name type="scientific">Benzoatithermus flavus</name>
    <dbReference type="NCBI Taxonomy" id="3108223"/>
    <lineage>
        <taxon>Bacteria</taxon>
        <taxon>Pseudomonadati</taxon>
        <taxon>Pseudomonadota</taxon>
        <taxon>Alphaproteobacteria</taxon>
        <taxon>Geminicoccales</taxon>
        <taxon>Geminicoccaceae</taxon>
        <taxon>Benzoatithermus</taxon>
    </lineage>
</organism>
<dbReference type="InterPro" id="IPR011102">
    <property type="entry name" value="Sig_transdc_His_kinase_HWE"/>
</dbReference>
<feature type="transmembrane region" description="Helical" evidence="9">
    <location>
        <begin position="97"/>
        <end position="120"/>
    </location>
</feature>
<dbReference type="EC" id="2.7.13.3" evidence="2"/>
<keyword evidence="4 11" id="KW-0808">Transferase</keyword>
<dbReference type="SUPFAM" id="SSF55874">
    <property type="entry name" value="ATPase domain of HSP90 chaperone/DNA topoisomerase II/histidine kinase"/>
    <property type="match status" value="1"/>
</dbReference>
<evidence type="ECO:0000256" key="1">
    <source>
        <dbReference type="ARBA" id="ARBA00000085"/>
    </source>
</evidence>
<keyword evidence="3" id="KW-0597">Phosphoprotein</keyword>
<evidence type="ECO:0000313" key="11">
    <source>
        <dbReference type="EMBL" id="MEK0085593.1"/>
    </source>
</evidence>
<keyword evidence="6 11" id="KW-0418">Kinase</keyword>
<dbReference type="InterPro" id="IPR036890">
    <property type="entry name" value="HATPase_C_sf"/>
</dbReference>
<feature type="domain" description="Signal transduction histidine kinase HWE region" evidence="10">
    <location>
        <begin position="262"/>
        <end position="344"/>
    </location>
</feature>
<keyword evidence="12" id="KW-1185">Reference proteome</keyword>
<evidence type="ECO:0000256" key="2">
    <source>
        <dbReference type="ARBA" id="ARBA00012438"/>
    </source>
</evidence>
<keyword evidence="7" id="KW-0067">ATP-binding</keyword>
<feature type="transmembrane region" description="Helical" evidence="9">
    <location>
        <begin position="40"/>
        <end position="59"/>
    </location>
</feature>
<gene>
    <name evidence="11" type="ORF">U1T56_20765</name>
</gene>
<dbReference type="PANTHER" id="PTHR41523:SF7">
    <property type="entry name" value="HISTIDINE KINASE"/>
    <property type="match status" value="1"/>
</dbReference>
<proteinExistence type="predicted"/>
<name>A0ABU8XYT0_9PROT</name>
<keyword evidence="8" id="KW-0175">Coiled coil</keyword>
<keyword evidence="9" id="KW-0472">Membrane</keyword>
<keyword evidence="9" id="KW-1133">Transmembrane helix</keyword>
<comment type="caution">
    <text evidence="11">The sequence shown here is derived from an EMBL/GenBank/DDBJ whole genome shotgun (WGS) entry which is preliminary data.</text>
</comment>
<sequence>MVWNHSRLHLFPLVPAASWREIPISPEQLLLDDLLSRQPLLAALNVIVGVAAASVLSQTVPLKAIGLWLGYLLLVQLARTGLWLVRWRSVEITMGPCAAHEVMIVSAVAGSVWGMAGFLFGGPEESPLFIPFALAGMTGGAITTLPSHPPAFFAFVWATLLPYGLRLAGEADPTVRTMALVTLLYGVGISAMGYLSHLTLQRAAKLSLQNVELVERLESARQNLELAVADRTRELREANLSLANEIVERRRAEEQRELLLRELRHRVKNLLNLVLAIAHQTSARARTTAEFMERFEGQMRALMATHDLLTASGWKGAGLAELASRSLRLHVGDDPERLRLLIEDRPLHADMAQNLGLVLHELATNAMKHGAWSVPGGRVELSGRMIIGPRGPALELVWREIGGPRIQPPRHRGFGTTLLDRAIRGRHRGEVHLDWQETGLVCHIVLPEAASGGPPER</sequence>
<feature type="transmembrane region" description="Helical" evidence="9">
    <location>
        <begin position="126"/>
        <end position="145"/>
    </location>
</feature>
<comment type="catalytic activity">
    <reaction evidence="1">
        <text>ATP + protein L-histidine = ADP + protein N-phospho-L-histidine.</text>
        <dbReference type="EC" id="2.7.13.3"/>
    </reaction>
</comment>
<feature type="transmembrane region" description="Helical" evidence="9">
    <location>
        <begin position="65"/>
        <end position="85"/>
    </location>
</feature>
<evidence type="ECO:0000256" key="6">
    <source>
        <dbReference type="ARBA" id="ARBA00022777"/>
    </source>
</evidence>
<evidence type="ECO:0000259" key="10">
    <source>
        <dbReference type="SMART" id="SM00911"/>
    </source>
</evidence>
<evidence type="ECO:0000256" key="9">
    <source>
        <dbReference type="SAM" id="Phobius"/>
    </source>
</evidence>
<dbReference type="SMART" id="SM00911">
    <property type="entry name" value="HWE_HK"/>
    <property type="match status" value="1"/>
</dbReference>
<dbReference type="Proteomes" id="UP001375743">
    <property type="component" value="Unassembled WGS sequence"/>
</dbReference>
<keyword evidence="9" id="KW-0812">Transmembrane</keyword>
<evidence type="ECO:0000256" key="4">
    <source>
        <dbReference type="ARBA" id="ARBA00022679"/>
    </source>
</evidence>
<accession>A0ABU8XYT0</accession>
<evidence type="ECO:0000256" key="8">
    <source>
        <dbReference type="SAM" id="Coils"/>
    </source>
</evidence>
<dbReference type="Gene3D" id="3.30.565.10">
    <property type="entry name" value="Histidine kinase-like ATPase, C-terminal domain"/>
    <property type="match status" value="1"/>
</dbReference>
<protein>
    <recommendedName>
        <fullName evidence="2">histidine kinase</fullName>
        <ecNumber evidence="2">2.7.13.3</ecNumber>
    </recommendedName>
</protein>
<dbReference type="PANTHER" id="PTHR41523">
    <property type="entry name" value="TWO-COMPONENT SYSTEM SENSOR PROTEIN"/>
    <property type="match status" value="1"/>
</dbReference>
<dbReference type="GO" id="GO:0004673">
    <property type="term" value="F:protein histidine kinase activity"/>
    <property type="evidence" value="ECO:0007669"/>
    <property type="project" value="UniProtKB-EC"/>
</dbReference>
<dbReference type="EMBL" id="JBBLZC010000030">
    <property type="protein sequence ID" value="MEK0085593.1"/>
    <property type="molecule type" value="Genomic_DNA"/>
</dbReference>
<evidence type="ECO:0000256" key="7">
    <source>
        <dbReference type="ARBA" id="ARBA00022840"/>
    </source>
</evidence>
<reference evidence="11 12" key="1">
    <citation type="submission" date="2024-01" db="EMBL/GenBank/DDBJ databases">
        <title>Multi-omics insights into the function and evolution of sodium benzoate biodegradation pathways in Benzoatithermus flavus gen. nov., sp. nov. from hot spring.</title>
        <authorList>
            <person name="Hu C.-J."/>
            <person name="Li W.-J."/>
        </authorList>
    </citation>
    <scope>NUCLEOTIDE SEQUENCE [LARGE SCALE GENOMIC DNA]</scope>
    <source>
        <strain evidence="11 12">SYSU G07066</strain>
    </source>
</reference>
<dbReference type="Pfam" id="PF07536">
    <property type="entry name" value="HWE_HK"/>
    <property type="match status" value="1"/>
</dbReference>
<feature type="transmembrane region" description="Helical" evidence="9">
    <location>
        <begin position="175"/>
        <end position="195"/>
    </location>
</feature>
<feature type="coiled-coil region" evidence="8">
    <location>
        <begin position="203"/>
        <end position="262"/>
    </location>
</feature>
<evidence type="ECO:0000256" key="5">
    <source>
        <dbReference type="ARBA" id="ARBA00022741"/>
    </source>
</evidence>
<evidence type="ECO:0000313" key="12">
    <source>
        <dbReference type="Proteomes" id="UP001375743"/>
    </source>
</evidence>
<dbReference type="RefSeq" id="WP_418161443.1">
    <property type="nucleotide sequence ID" value="NZ_JBBLZC010000030.1"/>
</dbReference>
<evidence type="ECO:0000256" key="3">
    <source>
        <dbReference type="ARBA" id="ARBA00022553"/>
    </source>
</evidence>
<keyword evidence="5" id="KW-0547">Nucleotide-binding</keyword>